<evidence type="ECO:0000256" key="5">
    <source>
        <dbReference type="ARBA" id="ARBA00023157"/>
    </source>
</evidence>
<evidence type="ECO:0000256" key="2">
    <source>
        <dbReference type="ARBA" id="ARBA00009748"/>
    </source>
</evidence>
<comment type="caution">
    <text evidence="9">The sequence shown here is derived from an EMBL/GenBank/DDBJ whole genome shotgun (WGS) entry which is preliminary data.</text>
</comment>
<dbReference type="SMART" id="SM00499">
    <property type="entry name" value="AAI"/>
    <property type="match status" value="1"/>
</dbReference>
<sequence length="115" mass="11421">MAALKLVCALVACALVVAPIAQAAVTCGRVASAVAPCISYLRSGSAVPPACCSGIRSLNNAAVTTADRQAVCKCLKSTSASIPGLDPNRAAGLPGKCGVSIPYKISANTDCSKVK</sequence>
<dbReference type="InterPro" id="IPR036312">
    <property type="entry name" value="Bifun_inhib/LTP/seed_sf"/>
</dbReference>
<dbReference type="InterPro" id="IPR016140">
    <property type="entry name" value="Bifunc_inhib/LTP/seed_store"/>
</dbReference>
<dbReference type="CDD" id="cd01960">
    <property type="entry name" value="nsLTP1"/>
    <property type="match status" value="1"/>
</dbReference>
<dbReference type="PANTHER" id="PTHR33076">
    <property type="entry name" value="NON-SPECIFIC LIPID-TRANSFER PROTEIN 2-RELATED"/>
    <property type="match status" value="1"/>
</dbReference>
<dbReference type="Pfam" id="PF00234">
    <property type="entry name" value="Tryp_alpha_amyl"/>
    <property type="match status" value="1"/>
</dbReference>
<feature type="signal peptide" evidence="7">
    <location>
        <begin position="1"/>
        <end position="23"/>
    </location>
</feature>
<dbReference type="Gene3D" id="1.10.110.10">
    <property type="entry name" value="Plant lipid-transfer and hydrophobic proteins"/>
    <property type="match status" value="1"/>
</dbReference>
<proteinExistence type="inferred from homology"/>
<comment type="function">
    <text evidence="1 6">Plant non-specific lipid-transfer proteins transfer phospholipids as well as galactolipids across membranes. May play a role in wax or cutin deposition in the cell walls of expanding epidermal cells and certain secretory tissues.</text>
</comment>
<feature type="chain" id="PRO_5042284129" description="Non-specific lipid-transfer protein" evidence="7">
    <location>
        <begin position="24"/>
        <end position="115"/>
    </location>
</feature>
<gene>
    <name evidence="9" type="ORF">Ddye_015010</name>
</gene>
<evidence type="ECO:0000256" key="4">
    <source>
        <dbReference type="ARBA" id="ARBA00023121"/>
    </source>
</evidence>
<dbReference type="InterPro" id="IPR000528">
    <property type="entry name" value="Plant_nsLTP"/>
</dbReference>
<dbReference type="PROSITE" id="PS00597">
    <property type="entry name" value="PLANT_LTP"/>
    <property type="match status" value="1"/>
</dbReference>
<dbReference type="AlphaFoldDB" id="A0AAD9WY36"/>
<reference evidence="9" key="1">
    <citation type="journal article" date="2023" name="Plant J.">
        <title>Genome sequences and population genomics provide insights into the demographic history, inbreeding, and mutation load of two 'living fossil' tree species of Dipteronia.</title>
        <authorList>
            <person name="Feng Y."/>
            <person name="Comes H.P."/>
            <person name="Chen J."/>
            <person name="Zhu S."/>
            <person name="Lu R."/>
            <person name="Zhang X."/>
            <person name="Li P."/>
            <person name="Qiu J."/>
            <person name="Olsen K.M."/>
            <person name="Qiu Y."/>
        </authorList>
    </citation>
    <scope>NUCLEOTIDE SEQUENCE</scope>
    <source>
        <strain evidence="9">KIB01</strain>
    </source>
</reference>
<dbReference type="EMBL" id="JANJYI010000005">
    <property type="protein sequence ID" value="KAK2647521.1"/>
    <property type="molecule type" value="Genomic_DNA"/>
</dbReference>
<dbReference type="FunFam" id="1.10.110.10:FF:000002">
    <property type="entry name" value="Non-specific lipid-transfer protein"/>
    <property type="match status" value="1"/>
</dbReference>
<evidence type="ECO:0000256" key="6">
    <source>
        <dbReference type="RuleBase" id="RU000628"/>
    </source>
</evidence>
<name>A0AAD9WY36_9ROSI</name>
<protein>
    <recommendedName>
        <fullName evidence="6">Non-specific lipid-transfer protein</fullName>
    </recommendedName>
</protein>
<keyword evidence="4 6" id="KW-0446">Lipid-binding</keyword>
<evidence type="ECO:0000256" key="3">
    <source>
        <dbReference type="ARBA" id="ARBA00022448"/>
    </source>
</evidence>
<dbReference type="Proteomes" id="UP001280121">
    <property type="component" value="Unassembled WGS sequence"/>
</dbReference>
<comment type="similarity">
    <text evidence="2 6">Belongs to the plant LTP family.</text>
</comment>
<keyword evidence="7" id="KW-0732">Signal</keyword>
<evidence type="ECO:0000313" key="10">
    <source>
        <dbReference type="Proteomes" id="UP001280121"/>
    </source>
</evidence>
<dbReference type="GO" id="GO:0006869">
    <property type="term" value="P:lipid transport"/>
    <property type="evidence" value="ECO:0007669"/>
    <property type="project" value="InterPro"/>
</dbReference>
<dbReference type="GO" id="GO:0008289">
    <property type="term" value="F:lipid binding"/>
    <property type="evidence" value="ECO:0007669"/>
    <property type="project" value="UniProtKB-KW"/>
</dbReference>
<dbReference type="SUPFAM" id="SSF47699">
    <property type="entry name" value="Bifunctional inhibitor/lipid-transfer protein/seed storage 2S albumin"/>
    <property type="match status" value="1"/>
</dbReference>
<evidence type="ECO:0000313" key="9">
    <source>
        <dbReference type="EMBL" id="KAK2647521.1"/>
    </source>
</evidence>
<evidence type="ECO:0000259" key="8">
    <source>
        <dbReference type="SMART" id="SM00499"/>
    </source>
</evidence>
<evidence type="ECO:0000256" key="1">
    <source>
        <dbReference type="ARBA" id="ARBA00003211"/>
    </source>
</evidence>
<evidence type="ECO:0000256" key="7">
    <source>
        <dbReference type="SAM" id="SignalP"/>
    </source>
</evidence>
<feature type="domain" description="Bifunctional inhibitor/plant lipid transfer protein/seed storage helical" evidence="8">
    <location>
        <begin position="27"/>
        <end position="111"/>
    </location>
</feature>
<accession>A0AAD9WY36</accession>
<keyword evidence="3 6" id="KW-0813">Transport</keyword>
<organism evidence="9 10">
    <name type="scientific">Dipteronia dyeriana</name>
    <dbReference type="NCBI Taxonomy" id="168575"/>
    <lineage>
        <taxon>Eukaryota</taxon>
        <taxon>Viridiplantae</taxon>
        <taxon>Streptophyta</taxon>
        <taxon>Embryophyta</taxon>
        <taxon>Tracheophyta</taxon>
        <taxon>Spermatophyta</taxon>
        <taxon>Magnoliopsida</taxon>
        <taxon>eudicotyledons</taxon>
        <taxon>Gunneridae</taxon>
        <taxon>Pentapetalae</taxon>
        <taxon>rosids</taxon>
        <taxon>malvids</taxon>
        <taxon>Sapindales</taxon>
        <taxon>Sapindaceae</taxon>
        <taxon>Hippocastanoideae</taxon>
        <taxon>Acereae</taxon>
        <taxon>Dipteronia</taxon>
    </lineage>
</organism>
<keyword evidence="5" id="KW-1015">Disulfide bond</keyword>
<keyword evidence="10" id="KW-1185">Reference proteome</keyword>
<dbReference type="PRINTS" id="PR00382">
    <property type="entry name" value="LIPIDTRNSFER"/>
</dbReference>